<evidence type="ECO:0008006" key="4">
    <source>
        <dbReference type="Google" id="ProtNLM"/>
    </source>
</evidence>
<keyword evidence="1" id="KW-1133">Transmembrane helix</keyword>
<organism evidence="2 3">
    <name type="scientific">Acaryochloris marina (strain MBIC 11017)</name>
    <dbReference type="NCBI Taxonomy" id="329726"/>
    <lineage>
        <taxon>Bacteria</taxon>
        <taxon>Bacillati</taxon>
        <taxon>Cyanobacteriota</taxon>
        <taxon>Cyanophyceae</taxon>
        <taxon>Acaryochloridales</taxon>
        <taxon>Acaryochloridaceae</taxon>
        <taxon>Acaryochloris</taxon>
    </lineage>
</organism>
<feature type="transmembrane region" description="Helical" evidence="1">
    <location>
        <begin position="46"/>
        <end position="63"/>
    </location>
</feature>
<proteinExistence type="predicted"/>
<keyword evidence="1" id="KW-0472">Membrane</keyword>
<evidence type="ECO:0000313" key="2">
    <source>
        <dbReference type="EMBL" id="ABW29375.1"/>
    </source>
</evidence>
<keyword evidence="3" id="KW-1185">Reference proteome</keyword>
<feature type="transmembrane region" description="Helical" evidence="1">
    <location>
        <begin position="163"/>
        <end position="183"/>
    </location>
</feature>
<gene>
    <name evidence="2" type="ordered locus">AM1_4396</name>
</gene>
<dbReference type="STRING" id="329726.AM1_4396"/>
<dbReference type="AlphaFoldDB" id="B0CEX8"/>
<feature type="transmembrane region" description="Helical" evidence="1">
    <location>
        <begin position="16"/>
        <end position="34"/>
    </location>
</feature>
<feature type="transmembrane region" description="Helical" evidence="1">
    <location>
        <begin position="107"/>
        <end position="126"/>
    </location>
</feature>
<feature type="transmembrane region" description="Helical" evidence="1">
    <location>
        <begin position="69"/>
        <end position="87"/>
    </location>
</feature>
<reference evidence="2 3" key="1">
    <citation type="journal article" date="2008" name="Proc. Natl. Acad. Sci. U.S.A.">
        <title>Niche adaptation and genome expansion in the chlorophyll d-producing cyanobacterium Acaryochloris marina.</title>
        <authorList>
            <person name="Swingley W.D."/>
            <person name="Chen M."/>
            <person name="Cheung P.C."/>
            <person name="Conrad A.L."/>
            <person name="Dejesa L.C."/>
            <person name="Hao J."/>
            <person name="Honchak B.M."/>
            <person name="Karbach L.E."/>
            <person name="Kurdoglu A."/>
            <person name="Lahiri S."/>
            <person name="Mastrian S.D."/>
            <person name="Miyashita H."/>
            <person name="Page L."/>
            <person name="Ramakrishna P."/>
            <person name="Satoh S."/>
            <person name="Sattley W.M."/>
            <person name="Shimada Y."/>
            <person name="Taylor H.L."/>
            <person name="Tomo T."/>
            <person name="Tsuchiya T."/>
            <person name="Wang Z.T."/>
            <person name="Raymond J."/>
            <person name="Mimuro M."/>
            <person name="Blankenship R.E."/>
            <person name="Touchman J.W."/>
        </authorList>
    </citation>
    <scope>NUCLEOTIDE SEQUENCE [LARGE SCALE GENOMIC DNA]</scope>
    <source>
        <strain evidence="3">MBIC 11017</strain>
    </source>
</reference>
<dbReference type="KEGG" id="amr:AM1_4396"/>
<dbReference type="EMBL" id="CP000828">
    <property type="protein sequence ID" value="ABW29375.1"/>
    <property type="molecule type" value="Genomic_DNA"/>
</dbReference>
<dbReference type="HOGENOM" id="CLU_093159_0_0_3"/>
<dbReference type="eggNOG" id="ENOG502ZC57">
    <property type="taxonomic scope" value="Bacteria"/>
</dbReference>
<dbReference type="OrthoDB" id="517164at2"/>
<accession>B0CEX8</accession>
<protein>
    <recommendedName>
        <fullName evidence="4">DUF3177 domain-containing protein</fullName>
    </recommendedName>
</protein>
<evidence type="ECO:0000256" key="1">
    <source>
        <dbReference type="SAM" id="Phobius"/>
    </source>
</evidence>
<dbReference type="Pfam" id="PF11375">
    <property type="entry name" value="DUF3177"/>
    <property type="match status" value="1"/>
</dbReference>
<dbReference type="RefSeq" id="WP_012164700.1">
    <property type="nucleotide sequence ID" value="NC_009925.1"/>
</dbReference>
<evidence type="ECO:0000313" key="3">
    <source>
        <dbReference type="Proteomes" id="UP000000268"/>
    </source>
</evidence>
<dbReference type="Proteomes" id="UP000000268">
    <property type="component" value="Chromosome"/>
</dbReference>
<sequence length="196" mass="22150">MSIEMLRTLVWTDCRLALVFLVFFPFGLLVWAIIENAQPISRLLVIYWRVASLLLITMYLMMAQVPLSFVTLFLALLLVPASLWFWVDLNEEIDDRRGKLKLALTSWRWATTLFCLISAAALSPSLGCAGSKTAIETEQCQVWLEPAYGFSSIVHASSGVSRINILATLALILYSFYFGYFLLFRLSKQGRSATGY</sequence>
<name>B0CEX8_ACAM1</name>
<dbReference type="InterPro" id="IPR021515">
    <property type="entry name" value="DUF3177"/>
</dbReference>
<keyword evidence="1" id="KW-0812">Transmembrane</keyword>